<dbReference type="GO" id="GO:0090110">
    <property type="term" value="P:COPII-coated vesicle cargo loading"/>
    <property type="evidence" value="ECO:0007669"/>
    <property type="project" value="TreeGrafter"/>
</dbReference>
<evidence type="ECO:0008006" key="5">
    <source>
        <dbReference type="Google" id="ProtNLM"/>
    </source>
</evidence>
<reference evidence="3" key="2">
    <citation type="submission" date="2025-09" db="UniProtKB">
        <authorList>
            <consortium name="Ensembl"/>
        </authorList>
    </citation>
    <scope>IDENTIFICATION</scope>
</reference>
<dbReference type="InterPro" id="IPR050550">
    <property type="entry name" value="SEC23_SEC24_subfamily"/>
</dbReference>
<accession>A0A3Q4GB34</accession>
<organism evidence="3 4">
    <name type="scientific">Neolamprologus brichardi</name>
    <name type="common">Fairy cichlid</name>
    <name type="synonym">Lamprologus brichardi</name>
    <dbReference type="NCBI Taxonomy" id="32507"/>
    <lineage>
        <taxon>Eukaryota</taxon>
        <taxon>Metazoa</taxon>
        <taxon>Chordata</taxon>
        <taxon>Craniata</taxon>
        <taxon>Vertebrata</taxon>
        <taxon>Euteleostomi</taxon>
        <taxon>Actinopterygii</taxon>
        <taxon>Neopterygii</taxon>
        <taxon>Teleostei</taxon>
        <taxon>Neoteleostei</taxon>
        <taxon>Acanthomorphata</taxon>
        <taxon>Ovalentaria</taxon>
        <taxon>Cichlomorphae</taxon>
        <taxon>Cichliformes</taxon>
        <taxon>Cichlidae</taxon>
        <taxon>African cichlids</taxon>
        <taxon>Pseudocrenilabrinae</taxon>
        <taxon>Lamprologini</taxon>
        <taxon>Neolamprologus</taxon>
    </lineage>
</organism>
<evidence type="ECO:0000259" key="2">
    <source>
        <dbReference type="Pfam" id="PF08033"/>
    </source>
</evidence>
<dbReference type="PANTHER" id="PTHR13803:SF29">
    <property type="entry name" value="PROTEIN TRANSPORT PROTEIN SEC24C"/>
    <property type="match status" value="1"/>
</dbReference>
<dbReference type="GeneTree" id="ENSGT00950000182924"/>
<feature type="domain" description="Sec23/Sec24 beta-sandwich" evidence="2">
    <location>
        <begin position="167"/>
        <end position="244"/>
    </location>
</feature>
<evidence type="ECO:0000259" key="1">
    <source>
        <dbReference type="Pfam" id="PF04811"/>
    </source>
</evidence>
<dbReference type="Gene3D" id="3.40.50.410">
    <property type="entry name" value="von Willebrand factor, type A domain"/>
    <property type="match status" value="2"/>
</dbReference>
<proteinExistence type="predicted"/>
<feature type="domain" description="Sec23/Sec24 trunk" evidence="1">
    <location>
        <begin position="2"/>
        <end position="85"/>
    </location>
</feature>
<dbReference type="PANTHER" id="PTHR13803">
    <property type="entry name" value="SEC24-RELATED PROTEIN"/>
    <property type="match status" value="1"/>
</dbReference>
<dbReference type="GO" id="GO:0000149">
    <property type="term" value="F:SNARE binding"/>
    <property type="evidence" value="ECO:0007669"/>
    <property type="project" value="TreeGrafter"/>
</dbReference>
<dbReference type="GO" id="GO:0030127">
    <property type="term" value="C:COPII vesicle coat"/>
    <property type="evidence" value="ECO:0007669"/>
    <property type="project" value="InterPro"/>
</dbReference>
<dbReference type="InterPro" id="IPR012990">
    <property type="entry name" value="Beta-sandwich_Sec23_24"/>
</dbReference>
<dbReference type="GO" id="GO:0070971">
    <property type="term" value="C:endoplasmic reticulum exit site"/>
    <property type="evidence" value="ECO:0007669"/>
    <property type="project" value="TreeGrafter"/>
</dbReference>
<dbReference type="Proteomes" id="UP000261580">
    <property type="component" value="Unassembled WGS sequence"/>
</dbReference>
<evidence type="ECO:0000313" key="3">
    <source>
        <dbReference type="Ensembl" id="ENSNBRP00000005711.1"/>
    </source>
</evidence>
<dbReference type="SUPFAM" id="SSF53300">
    <property type="entry name" value="vWA-like"/>
    <property type="match status" value="1"/>
</dbReference>
<dbReference type="GO" id="GO:0006886">
    <property type="term" value="P:intracellular protein transport"/>
    <property type="evidence" value="ECO:0007669"/>
    <property type="project" value="InterPro"/>
</dbReference>
<dbReference type="Pfam" id="PF08033">
    <property type="entry name" value="Sec23_BS"/>
    <property type="match status" value="1"/>
</dbReference>
<dbReference type="Bgee" id="ENSNBRG00000004498">
    <property type="expression patterns" value="Expressed in blood and 6 other cell types or tissues"/>
</dbReference>
<dbReference type="Pfam" id="PF04811">
    <property type="entry name" value="Sec23_trunk"/>
    <property type="match status" value="1"/>
</dbReference>
<dbReference type="InterPro" id="IPR036465">
    <property type="entry name" value="vWFA_dom_sf"/>
</dbReference>
<dbReference type="SUPFAM" id="SSF81995">
    <property type="entry name" value="beta-sandwich domain of Sec23/24"/>
    <property type="match status" value="1"/>
</dbReference>
<reference evidence="3" key="1">
    <citation type="submission" date="2025-08" db="UniProtKB">
        <authorList>
            <consortium name="Ensembl"/>
        </authorList>
    </citation>
    <scope>IDENTIFICATION</scope>
</reference>
<dbReference type="STRING" id="32507.ENSNBRP00000005711"/>
<dbReference type="Ensembl" id="ENSNBRT00000005883.1">
    <property type="protein sequence ID" value="ENSNBRP00000005711.1"/>
    <property type="gene ID" value="ENSNBRG00000004498.1"/>
</dbReference>
<dbReference type="Gene3D" id="2.60.40.1670">
    <property type="entry name" value="beta-sandwich domain of Sec23/24"/>
    <property type="match status" value="1"/>
</dbReference>
<name>A0A3Q4GB34_NEOBR</name>
<evidence type="ECO:0000313" key="4">
    <source>
        <dbReference type="Proteomes" id="UP000261580"/>
    </source>
</evidence>
<dbReference type="GO" id="GO:0008270">
    <property type="term" value="F:zinc ion binding"/>
    <property type="evidence" value="ECO:0007669"/>
    <property type="project" value="TreeGrafter"/>
</dbReference>
<sequence length="327" mass="36254">AIDVSVSALRGGHLEFVTQQIQMEDGDALDVRVGLMTYDSRIHLYDLSPELSRPHMLVITETDDLQLPVREGLLVPLKDCISSIDSSGFFGSQCNQQAVSVVKECVGQGCGVHLFVLSHQDVGGAWPGDIPYLTGGALHTYSHLQVNQQLFLLFCRECSAEMLPLLVRVSLDLRVSGCYGLFVPGSNPGRVTLATLDTWTTLAVELAHTRALDETRGVAIQVVLSYTLQTGDRRTRVHTLTLRCSRQLLLNSAFHSSVTCSLYQLTAPTLRNQRRHCAALQLAWSPEVFIWFIHPSRCCYGWAPKSQHARWLSSSTPAVFHPCPLER</sequence>
<keyword evidence="4" id="KW-1185">Reference proteome</keyword>
<dbReference type="OMA" id="QIQMEDG"/>
<protein>
    <recommendedName>
        <fullName evidence="5">VWFA domain-containing protein</fullName>
    </recommendedName>
</protein>
<dbReference type="InterPro" id="IPR006896">
    <property type="entry name" value="Sec23/24_trunk_dom"/>
</dbReference>
<dbReference type="AlphaFoldDB" id="A0A3Q4GB34"/>